<dbReference type="HOGENOM" id="CLU_2982709_0_0_1"/>
<sequence>MVVLQDGRSERLTVCAGSNPPTVQDALTEYHVIESCPQGPAGVENLDMLAVGVGSWWT</sequence>
<organism evidence="1 2">
    <name type="scientific">Setaria italica</name>
    <name type="common">Foxtail millet</name>
    <name type="synonym">Panicum italicum</name>
    <dbReference type="NCBI Taxonomy" id="4555"/>
    <lineage>
        <taxon>Eukaryota</taxon>
        <taxon>Viridiplantae</taxon>
        <taxon>Streptophyta</taxon>
        <taxon>Embryophyta</taxon>
        <taxon>Tracheophyta</taxon>
        <taxon>Spermatophyta</taxon>
        <taxon>Magnoliopsida</taxon>
        <taxon>Liliopsida</taxon>
        <taxon>Poales</taxon>
        <taxon>Poaceae</taxon>
        <taxon>PACMAD clade</taxon>
        <taxon>Panicoideae</taxon>
        <taxon>Panicodae</taxon>
        <taxon>Paniceae</taxon>
        <taxon>Cenchrinae</taxon>
        <taxon>Setaria</taxon>
    </lineage>
</organism>
<evidence type="ECO:0000313" key="1">
    <source>
        <dbReference type="EnsemblPlants" id="KQK96465"/>
    </source>
</evidence>
<reference evidence="2" key="1">
    <citation type="journal article" date="2012" name="Nat. Biotechnol.">
        <title>Reference genome sequence of the model plant Setaria.</title>
        <authorList>
            <person name="Bennetzen J.L."/>
            <person name="Schmutz J."/>
            <person name="Wang H."/>
            <person name="Percifield R."/>
            <person name="Hawkins J."/>
            <person name="Pontaroli A.C."/>
            <person name="Estep M."/>
            <person name="Feng L."/>
            <person name="Vaughn J.N."/>
            <person name="Grimwood J."/>
            <person name="Jenkins J."/>
            <person name="Barry K."/>
            <person name="Lindquist E."/>
            <person name="Hellsten U."/>
            <person name="Deshpande S."/>
            <person name="Wang X."/>
            <person name="Wu X."/>
            <person name="Mitros T."/>
            <person name="Triplett J."/>
            <person name="Yang X."/>
            <person name="Ye C.Y."/>
            <person name="Mauro-Herrera M."/>
            <person name="Wang L."/>
            <person name="Li P."/>
            <person name="Sharma M."/>
            <person name="Sharma R."/>
            <person name="Ronald P.C."/>
            <person name="Panaud O."/>
            <person name="Kellogg E.A."/>
            <person name="Brutnell T.P."/>
            <person name="Doust A.N."/>
            <person name="Tuskan G.A."/>
            <person name="Rokhsar D."/>
            <person name="Devos K.M."/>
        </authorList>
    </citation>
    <scope>NUCLEOTIDE SEQUENCE [LARGE SCALE GENOMIC DNA]</scope>
    <source>
        <strain evidence="2">cv. Yugu1</strain>
    </source>
</reference>
<evidence type="ECO:0000313" key="2">
    <source>
        <dbReference type="Proteomes" id="UP000004995"/>
    </source>
</evidence>
<dbReference type="AlphaFoldDB" id="K3YBJ6"/>
<dbReference type="Gramene" id="KQK96465">
    <property type="protein sequence ID" value="KQK96465"/>
    <property type="gene ID" value="SETIT_011590mg"/>
</dbReference>
<name>K3YBJ6_SETIT</name>
<accession>K3YBJ6</accession>
<dbReference type="Proteomes" id="UP000004995">
    <property type="component" value="Unassembled WGS sequence"/>
</dbReference>
<dbReference type="EMBL" id="AGNK02004144">
    <property type="status" value="NOT_ANNOTATED_CDS"/>
    <property type="molecule type" value="Genomic_DNA"/>
</dbReference>
<keyword evidence="2" id="KW-1185">Reference proteome</keyword>
<reference evidence="1" key="2">
    <citation type="submission" date="2018-08" db="UniProtKB">
        <authorList>
            <consortium name="EnsemblPlants"/>
        </authorList>
    </citation>
    <scope>IDENTIFICATION</scope>
    <source>
        <strain evidence="1">Yugu1</strain>
    </source>
</reference>
<proteinExistence type="predicted"/>
<dbReference type="EnsemblPlants" id="KQK96465">
    <property type="protein sequence ID" value="KQK96465"/>
    <property type="gene ID" value="SETIT_011590mg"/>
</dbReference>
<protein>
    <submittedName>
        <fullName evidence="1">Uncharacterized protein</fullName>
    </submittedName>
</protein>
<dbReference type="InParanoid" id="K3YBJ6"/>